<keyword evidence="1" id="KW-0732">Signal</keyword>
<dbReference type="InterPro" id="IPR050263">
    <property type="entry name" value="Bact_Fimbrial_Adh_Pro"/>
</dbReference>
<sequence>MKRSIIAVAVLSSLFMSAGNAAEVENAMGTLIINGKVVGTTCQFLSGSDNTTIEMSEIGIDQFENVQVGAPVTTYSNTTSLPLKVKCEVGVQPRITFSSTQFEGAGLNITRNTGDANDVGFAVFYGQEASTDNQITGNKPVELTPSENGEYDLHFTAQYAKAGTDVSKGGVNSTITMTVVAD</sequence>
<name>A0A0N8ISL8_ECOLX</name>
<reference evidence="3 4" key="1">
    <citation type="journal article" date="2015" name="Front. Microbiol.">
        <title>Genetic determinants of heat resistance in Escherichia coli.</title>
        <authorList>
            <person name="Mercer R.G."/>
            <person name="Zheng J."/>
            <person name="Garcia-Hernandez R."/>
            <person name="Ruan L."/>
            <person name="Ganzle M.G."/>
            <person name="McMullen L.M."/>
        </authorList>
    </citation>
    <scope>NUCLEOTIDE SEQUENCE [LARGE SCALE GENOMIC DNA]</scope>
    <source>
        <strain evidence="3 4">AW1.3</strain>
    </source>
</reference>
<dbReference type="PANTHER" id="PTHR33420">
    <property type="entry name" value="FIMBRIAL SUBUNIT ELFA-RELATED"/>
    <property type="match status" value="1"/>
</dbReference>
<comment type="caution">
    <text evidence="3">The sequence shown here is derived from an EMBL/GenBank/DDBJ whole genome shotgun (WGS) entry which is preliminary data.</text>
</comment>
<evidence type="ECO:0000313" key="4">
    <source>
        <dbReference type="Proteomes" id="UP000050556"/>
    </source>
</evidence>
<dbReference type="GO" id="GO:0043709">
    <property type="term" value="P:cell adhesion involved in single-species biofilm formation"/>
    <property type="evidence" value="ECO:0007669"/>
    <property type="project" value="TreeGrafter"/>
</dbReference>
<dbReference type="InterPro" id="IPR036937">
    <property type="entry name" value="Adhesion_dom_fimbrial_sf"/>
</dbReference>
<dbReference type="InterPro" id="IPR008966">
    <property type="entry name" value="Adhesion_dom_sf"/>
</dbReference>
<dbReference type="RefSeq" id="WP_054623505.1">
    <property type="nucleotide sequence ID" value="NZ_CP047662.1"/>
</dbReference>
<dbReference type="NCBIfam" id="NF011766">
    <property type="entry name" value="PRK15220.1"/>
    <property type="match status" value="1"/>
</dbReference>
<dbReference type="PATRIC" id="fig|562.7813.peg.3226"/>
<accession>A0A0N8ISL8</accession>
<protein>
    <submittedName>
        <fullName evidence="3">Fimbrial chaperone protein</fullName>
    </submittedName>
</protein>
<organism evidence="3 4">
    <name type="scientific">Escherichia coli</name>
    <dbReference type="NCBI Taxonomy" id="562"/>
    <lineage>
        <taxon>Bacteria</taxon>
        <taxon>Pseudomonadati</taxon>
        <taxon>Pseudomonadota</taxon>
        <taxon>Gammaproteobacteria</taxon>
        <taxon>Enterobacterales</taxon>
        <taxon>Enterobacteriaceae</taxon>
        <taxon>Escherichia</taxon>
    </lineage>
</organism>
<dbReference type="Gene3D" id="2.60.40.1090">
    <property type="entry name" value="Fimbrial-type adhesion domain"/>
    <property type="match status" value="1"/>
</dbReference>
<evidence type="ECO:0000256" key="1">
    <source>
        <dbReference type="SAM" id="SignalP"/>
    </source>
</evidence>
<dbReference type="SUPFAM" id="SSF49401">
    <property type="entry name" value="Bacterial adhesins"/>
    <property type="match status" value="1"/>
</dbReference>
<proteinExistence type="predicted"/>
<evidence type="ECO:0000259" key="2">
    <source>
        <dbReference type="Pfam" id="PF00419"/>
    </source>
</evidence>
<dbReference type="Pfam" id="PF00419">
    <property type="entry name" value="Fimbrial"/>
    <property type="match status" value="1"/>
</dbReference>
<feature type="chain" id="PRO_5006027215" evidence="1">
    <location>
        <begin position="22"/>
        <end position="182"/>
    </location>
</feature>
<evidence type="ECO:0000313" key="3">
    <source>
        <dbReference type="EMBL" id="KPO10160.1"/>
    </source>
</evidence>
<dbReference type="GO" id="GO:0009289">
    <property type="term" value="C:pilus"/>
    <property type="evidence" value="ECO:0007669"/>
    <property type="project" value="InterPro"/>
</dbReference>
<dbReference type="PANTHER" id="PTHR33420:SF32">
    <property type="entry name" value="FIMBRIAL-LIKE PROTEIN"/>
    <property type="match status" value="1"/>
</dbReference>
<dbReference type="EMBL" id="LDYI01000112">
    <property type="protein sequence ID" value="KPO10160.1"/>
    <property type="molecule type" value="Genomic_DNA"/>
</dbReference>
<gene>
    <name evidence="3" type="ORF">ACU57_15485</name>
</gene>
<dbReference type="Proteomes" id="UP000050556">
    <property type="component" value="Unassembled WGS sequence"/>
</dbReference>
<dbReference type="InterPro" id="IPR000259">
    <property type="entry name" value="Adhesion_dom_fimbrial"/>
</dbReference>
<dbReference type="AlphaFoldDB" id="A0A0N8ISL8"/>
<feature type="signal peptide" evidence="1">
    <location>
        <begin position="1"/>
        <end position="21"/>
    </location>
</feature>
<feature type="domain" description="Fimbrial-type adhesion" evidence="2">
    <location>
        <begin position="33"/>
        <end position="179"/>
    </location>
</feature>